<dbReference type="Proteomes" id="UP001300763">
    <property type="component" value="Unassembled WGS sequence"/>
</dbReference>
<reference evidence="6 7" key="1">
    <citation type="submission" date="2023-02" db="EMBL/GenBank/DDBJ databases">
        <title>Genome sequencing required for Actinomycetospora new species description.</title>
        <authorList>
            <person name="Saimee Y."/>
            <person name="Duangmal K."/>
        </authorList>
    </citation>
    <scope>NUCLEOTIDE SEQUENCE [LARGE SCALE GENOMIC DNA]</scope>
    <source>
        <strain evidence="6 7">DW7H6</strain>
    </source>
</reference>
<dbReference type="EMBL" id="JAQZAO010000009">
    <property type="protein sequence ID" value="MDD7967781.1"/>
    <property type="molecule type" value="Genomic_DNA"/>
</dbReference>
<comment type="caution">
    <text evidence="6">The sequence shown here is derived from an EMBL/GenBank/DDBJ whole genome shotgun (WGS) entry which is preliminary data.</text>
</comment>
<feature type="transmembrane region" description="Helical" evidence="5">
    <location>
        <begin position="185"/>
        <end position="207"/>
    </location>
</feature>
<accession>A0ABT5SY48</accession>
<evidence type="ECO:0000256" key="1">
    <source>
        <dbReference type="ARBA" id="ARBA00004141"/>
    </source>
</evidence>
<evidence type="ECO:0000256" key="2">
    <source>
        <dbReference type="ARBA" id="ARBA00022692"/>
    </source>
</evidence>
<keyword evidence="2 5" id="KW-0812">Transmembrane</keyword>
<feature type="transmembrane region" description="Helical" evidence="5">
    <location>
        <begin position="158"/>
        <end position="179"/>
    </location>
</feature>
<keyword evidence="7" id="KW-1185">Reference proteome</keyword>
<evidence type="ECO:0000313" key="6">
    <source>
        <dbReference type="EMBL" id="MDD7967781.1"/>
    </source>
</evidence>
<organism evidence="6 7">
    <name type="scientific">Actinomycetospora lemnae</name>
    <dbReference type="NCBI Taxonomy" id="3019891"/>
    <lineage>
        <taxon>Bacteria</taxon>
        <taxon>Bacillati</taxon>
        <taxon>Actinomycetota</taxon>
        <taxon>Actinomycetes</taxon>
        <taxon>Pseudonocardiales</taxon>
        <taxon>Pseudonocardiaceae</taxon>
        <taxon>Actinomycetospora</taxon>
    </lineage>
</organism>
<feature type="transmembrane region" description="Helical" evidence="5">
    <location>
        <begin position="66"/>
        <end position="85"/>
    </location>
</feature>
<dbReference type="RefSeq" id="WP_274202302.1">
    <property type="nucleotide sequence ID" value="NZ_JAQZAO010000009.1"/>
</dbReference>
<dbReference type="Pfam" id="PF02535">
    <property type="entry name" value="Zip"/>
    <property type="match status" value="1"/>
</dbReference>
<dbReference type="InterPro" id="IPR003689">
    <property type="entry name" value="ZIP"/>
</dbReference>
<comment type="subcellular location">
    <subcellularLocation>
        <location evidence="1">Membrane</location>
        <topology evidence="1">Multi-pass membrane protein</topology>
    </subcellularLocation>
</comment>
<feature type="transmembrane region" description="Helical" evidence="5">
    <location>
        <begin position="219"/>
        <end position="239"/>
    </location>
</feature>
<name>A0ABT5SY48_9PSEU</name>
<sequence>MPELLSVLLVALIPAGANFVGGVLAEVRAVSQRALSAALHIAVGIVVAVVGLEVMPRALEVPMPWVPMLAFVAGAGLFLAIDAAADRLQNRGNGRAWAVYGSVGLDLFSDGVLIGTASVLNPALGVLLALGQAPADAPEGFAAGGALRRAGVGRRMRLLAAVGFVVPILVGAALGFLALRQAPDMVTFSVLAFTGGALLSLALEEMLPEAHDQFTSRRDAFYLTVGFALFAAVSVYVSVE</sequence>
<keyword evidence="4 5" id="KW-0472">Membrane</keyword>
<evidence type="ECO:0000313" key="7">
    <source>
        <dbReference type="Proteomes" id="UP001300763"/>
    </source>
</evidence>
<proteinExistence type="predicted"/>
<evidence type="ECO:0000256" key="5">
    <source>
        <dbReference type="SAM" id="Phobius"/>
    </source>
</evidence>
<evidence type="ECO:0000256" key="4">
    <source>
        <dbReference type="ARBA" id="ARBA00023136"/>
    </source>
</evidence>
<evidence type="ECO:0000256" key="3">
    <source>
        <dbReference type="ARBA" id="ARBA00022989"/>
    </source>
</evidence>
<gene>
    <name evidence="6" type="ORF">PGB27_20775</name>
</gene>
<protein>
    <submittedName>
        <fullName evidence="6">ZIP family metal transporter</fullName>
    </submittedName>
</protein>
<feature type="transmembrane region" description="Helical" evidence="5">
    <location>
        <begin position="35"/>
        <end position="54"/>
    </location>
</feature>
<keyword evidence="3 5" id="KW-1133">Transmembrane helix</keyword>